<evidence type="ECO:0000313" key="1">
    <source>
        <dbReference type="EMBL" id="OGM88348.1"/>
    </source>
</evidence>
<name>A0A1F8DKE5_9BACT</name>
<dbReference type="AlphaFoldDB" id="A0A1F8DKE5"/>
<reference evidence="1 2" key="1">
    <citation type="journal article" date="2016" name="Nat. Commun.">
        <title>Thousands of microbial genomes shed light on interconnected biogeochemical processes in an aquifer system.</title>
        <authorList>
            <person name="Anantharaman K."/>
            <person name="Brown C.T."/>
            <person name="Hug L.A."/>
            <person name="Sharon I."/>
            <person name="Castelle C.J."/>
            <person name="Probst A.J."/>
            <person name="Thomas B.C."/>
            <person name="Singh A."/>
            <person name="Wilkins M.J."/>
            <person name="Karaoz U."/>
            <person name="Brodie E.L."/>
            <person name="Williams K.H."/>
            <person name="Hubbard S.S."/>
            <person name="Banfield J.F."/>
        </authorList>
    </citation>
    <scope>NUCLEOTIDE SEQUENCE [LARGE SCALE GENOMIC DNA]</scope>
</reference>
<accession>A0A1F8DKE5</accession>
<protein>
    <submittedName>
        <fullName evidence="1">Uncharacterized protein</fullName>
    </submittedName>
</protein>
<proteinExistence type="predicted"/>
<sequence>MCTLERLNELMKGPPGAVLDEDFSEAEGSYLYYAYYNEKGRLTYYADFKRNISPEEISEILNDYADELLCHYPEKMTVEEVIEKVNDLRIQAQNVPGLRAK</sequence>
<dbReference type="EMBL" id="MGIL01000012">
    <property type="protein sequence ID" value="OGM88348.1"/>
    <property type="molecule type" value="Genomic_DNA"/>
</dbReference>
<gene>
    <name evidence="1" type="ORF">A2573_01215</name>
</gene>
<evidence type="ECO:0000313" key="2">
    <source>
        <dbReference type="Proteomes" id="UP000177596"/>
    </source>
</evidence>
<dbReference type="Proteomes" id="UP000177596">
    <property type="component" value="Unassembled WGS sequence"/>
</dbReference>
<organism evidence="1 2">
    <name type="scientific">Candidatus Woesebacteria bacterium RIFOXYD1_FULL_43_18</name>
    <dbReference type="NCBI Taxonomy" id="1802551"/>
    <lineage>
        <taxon>Bacteria</taxon>
        <taxon>Candidatus Woeseibacteriota</taxon>
    </lineage>
</organism>
<comment type="caution">
    <text evidence="1">The sequence shown here is derived from an EMBL/GenBank/DDBJ whole genome shotgun (WGS) entry which is preliminary data.</text>
</comment>